<feature type="non-terminal residue" evidence="4">
    <location>
        <position position="696"/>
    </location>
</feature>
<keyword evidence="5" id="KW-1185">Reference proteome</keyword>
<feature type="region of interest" description="Disordered" evidence="3">
    <location>
        <begin position="237"/>
        <end position="359"/>
    </location>
</feature>
<dbReference type="PANTHER" id="PTHR10331:SF25">
    <property type="entry name" value="T-COMPLEX PROTEIN 10A-RELATED"/>
    <property type="match status" value="1"/>
</dbReference>
<protein>
    <submittedName>
        <fullName evidence="4">CENPJ protein</fullName>
    </submittedName>
</protein>
<feature type="compositionally biased region" description="Basic and acidic residues" evidence="3">
    <location>
        <begin position="347"/>
        <end position="359"/>
    </location>
</feature>
<feature type="coiled-coil region" evidence="2">
    <location>
        <begin position="493"/>
        <end position="545"/>
    </location>
</feature>
<feature type="compositionally biased region" description="Basic and acidic residues" evidence="3">
    <location>
        <begin position="94"/>
        <end position="107"/>
    </location>
</feature>
<keyword evidence="2" id="KW-0175">Coiled coil</keyword>
<dbReference type="GO" id="GO:0015631">
    <property type="term" value="F:tubulin binding"/>
    <property type="evidence" value="ECO:0007669"/>
    <property type="project" value="TreeGrafter"/>
</dbReference>
<feature type="compositionally biased region" description="Polar residues" evidence="3">
    <location>
        <begin position="329"/>
        <end position="339"/>
    </location>
</feature>
<sequence length="696" mass="78104">MQMGAHEKKADCVLAEWEIKAQTDCEEKVVEQGAEEKEVIGRDEDAKENPVDPPQRRWPEILQPCPETVTEVNLQVGDERETHHTDSLGQAGRTDGRPVEGTLQKDLHRVDQPLKGYLREGAKTPLVVLQNHSPLQDLETDHIKEAEWSAGPAFTEGQKWVQVCPQELVSGSQSVESKRQIHTGFKMVNDKIVKIIHSSPEAVEKGSSSSAFQQEWQRKGTAASMWHVASLSCESSCLSSNSDDPKSHHVQYCSQHGPQGVDHTDGHLDLSDGDYASDEPSGTEKMSVKKYSRPPPRKQDIQAISRQGLSCSTSSSDSSTGAVRLKGSKASSSLQQSLFHLTRLKRREHEPESKNENRAKDIKSLHLLSTVAGEIPAFKIKETPAVKEPQKKLFTDTLVLCTNINVFIEETQNILTRGLETGIYRRGAPSLTSVKEEQEKAIHFRRTRMDQLKTVRSQELTHPLEYNGDQIHPLHKEKIAHSKFKGTARVTGENVKSEEIQILKQQIAGLQEEFKRNESCWHAAYSKLRDQVEMLTRQNMELRDGLRVSEHHRRKAEKNPEAVNFMDRKSETPVAEAILRETASSSKQEERSRRENHKSHSISPVGPKTSLQEHFFRDVNSKVVHQPSPTGRRTDDRKSPGAVSHLSGGFKEPNSSSYVKGRCLPISDSSEDMPLSHNYSNNTCSFALCSTNEETE</sequence>
<dbReference type="GO" id="GO:0060271">
    <property type="term" value="P:cilium assembly"/>
    <property type="evidence" value="ECO:0007669"/>
    <property type="project" value="TreeGrafter"/>
</dbReference>
<feature type="compositionally biased region" description="Low complexity" evidence="3">
    <location>
        <begin position="310"/>
        <end position="320"/>
    </location>
</feature>
<dbReference type="GO" id="GO:0005813">
    <property type="term" value="C:centrosome"/>
    <property type="evidence" value="ECO:0007669"/>
    <property type="project" value="TreeGrafter"/>
</dbReference>
<dbReference type="PANTHER" id="PTHR10331">
    <property type="entry name" value="T COMPLEX PROTEIN 10"/>
    <property type="match status" value="1"/>
</dbReference>
<dbReference type="EMBL" id="VWZR01016151">
    <property type="protein sequence ID" value="NXH76900.1"/>
    <property type="molecule type" value="Genomic_DNA"/>
</dbReference>
<evidence type="ECO:0000256" key="1">
    <source>
        <dbReference type="ARBA" id="ARBA00005627"/>
    </source>
</evidence>
<accession>A0A7K9MQL0</accession>
<reference evidence="4 5" key="1">
    <citation type="submission" date="2019-09" db="EMBL/GenBank/DDBJ databases">
        <title>Bird 10,000 Genomes (B10K) Project - Family phase.</title>
        <authorList>
            <person name="Zhang G."/>
        </authorList>
    </citation>
    <scope>NUCLEOTIDE SEQUENCE [LARGE SCALE GENOMIC DNA]</scope>
    <source>
        <strain evidence="4">B10K-DU-001-32</strain>
        <tissue evidence="4">Muscle</tissue>
    </source>
</reference>
<proteinExistence type="inferred from homology"/>
<dbReference type="InterPro" id="IPR026581">
    <property type="entry name" value="TCP10L/CENPJ"/>
</dbReference>
<gene>
    <name evidence="4" type="primary">Cenpj_3</name>
    <name evidence="4" type="ORF">HYDTET_R15766</name>
</gene>
<dbReference type="GO" id="GO:0061511">
    <property type="term" value="P:centriole elongation"/>
    <property type="evidence" value="ECO:0007669"/>
    <property type="project" value="TreeGrafter"/>
</dbReference>
<feature type="region of interest" description="Disordered" evidence="3">
    <location>
        <begin position="547"/>
        <end position="658"/>
    </location>
</feature>
<feature type="region of interest" description="Disordered" evidence="3">
    <location>
        <begin position="79"/>
        <end position="107"/>
    </location>
</feature>
<dbReference type="Proteomes" id="UP000527232">
    <property type="component" value="Unassembled WGS sequence"/>
</dbReference>
<feature type="non-terminal residue" evidence="4">
    <location>
        <position position="1"/>
    </location>
</feature>
<evidence type="ECO:0000256" key="3">
    <source>
        <dbReference type="SAM" id="MobiDB-lite"/>
    </source>
</evidence>
<name>A0A7K9MQL0_OCETE</name>
<feature type="compositionally biased region" description="Basic and acidic residues" evidence="3">
    <location>
        <begin position="32"/>
        <end position="59"/>
    </location>
</feature>
<organism evidence="4 5">
    <name type="scientific">Oceanodroma tethys</name>
    <name type="common">Wedge-rumped storm-petrel</name>
    <name type="synonym">Hydrobates tethys</name>
    <dbReference type="NCBI Taxonomy" id="79633"/>
    <lineage>
        <taxon>Eukaryota</taxon>
        <taxon>Metazoa</taxon>
        <taxon>Chordata</taxon>
        <taxon>Craniata</taxon>
        <taxon>Vertebrata</taxon>
        <taxon>Euteleostomi</taxon>
        <taxon>Archelosauria</taxon>
        <taxon>Archosauria</taxon>
        <taxon>Dinosauria</taxon>
        <taxon>Saurischia</taxon>
        <taxon>Theropoda</taxon>
        <taxon>Coelurosauria</taxon>
        <taxon>Aves</taxon>
        <taxon>Neognathae</taxon>
        <taxon>Neoaves</taxon>
        <taxon>Aequornithes</taxon>
        <taxon>Procellariiformes</taxon>
        <taxon>Hydrobatidae</taxon>
        <taxon>Oceanodroma</taxon>
    </lineage>
</organism>
<evidence type="ECO:0000256" key="2">
    <source>
        <dbReference type="SAM" id="Coils"/>
    </source>
</evidence>
<dbReference type="AlphaFoldDB" id="A0A7K9MQL0"/>
<dbReference type="GO" id="GO:0005814">
    <property type="term" value="C:centriole"/>
    <property type="evidence" value="ECO:0007669"/>
    <property type="project" value="TreeGrafter"/>
</dbReference>
<comment type="similarity">
    <text evidence="1">Belongs to the TCP10 family.</text>
</comment>
<comment type="caution">
    <text evidence="4">The sequence shown here is derived from an EMBL/GenBank/DDBJ whole genome shotgun (WGS) entry which is preliminary data.</text>
</comment>
<evidence type="ECO:0000313" key="4">
    <source>
        <dbReference type="EMBL" id="NXH76900.1"/>
    </source>
</evidence>
<evidence type="ECO:0000313" key="5">
    <source>
        <dbReference type="Proteomes" id="UP000527232"/>
    </source>
</evidence>
<feature type="region of interest" description="Disordered" evidence="3">
    <location>
        <begin position="32"/>
        <end position="62"/>
    </location>
</feature>
<dbReference type="OrthoDB" id="10252174at2759"/>